<accession>A0A498L8S9</accession>
<organism evidence="1 2">
    <name type="scientific">Labeo rohita</name>
    <name type="common">Indian major carp</name>
    <name type="synonym">Cyprinus rohita</name>
    <dbReference type="NCBI Taxonomy" id="84645"/>
    <lineage>
        <taxon>Eukaryota</taxon>
        <taxon>Metazoa</taxon>
        <taxon>Chordata</taxon>
        <taxon>Craniata</taxon>
        <taxon>Vertebrata</taxon>
        <taxon>Euteleostomi</taxon>
        <taxon>Actinopterygii</taxon>
        <taxon>Neopterygii</taxon>
        <taxon>Teleostei</taxon>
        <taxon>Ostariophysi</taxon>
        <taxon>Cypriniformes</taxon>
        <taxon>Cyprinidae</taxon>
        <taxon>Labeoninae</taxon>
        <taxon>Labeonini</taxon>
        <taxon>Labeo</taxon>
    </lineage>
</organism>
<reference evidence="1 2" key="1">
    <citation type="submission" date="2018-03" db="EMBL/GenBank/DDBJ databases">
        <title>Draft genome sequence of Rohu Carp (Labeo rohita).</title>
        <authorList>
            <person name="Das P."/>
            <person name="Kushwaha B."/>
            <person name="Joshi C.G."/>
            <person name="Kumar D."/>
            <person name="Nagpure N.S."/>
            <person name="Sahoo L."/>
            <person name="Das S.P."/>
            <person name="Bit A."/>
            <person name="Patnaik S."/>
            <person name="Meher P.K."/>
            <person name="Jayasankar P."/>
            <person name="Koringa P.G."/>
            <person name="Patel N.V."/>
            <person name="Hinsu A.T."/>
            <person name="Kumar R."/>
            <person name="Pandey M."/>
            <person name="Agarwal S."/>
            <person name="Srivastava S."/>
            <person name="Singh M."/>
            <person name="Iquebal M.A."/>
            <person name="Jaiswal S."/>
            <person name="Angadi U.B."/>
            <person name="Kumar N."/>
            <person name="Raza M."/>
            <person name="Shah T.M."/>
            <person name="Rai A."/>
            <person name="Jena J.K."/>
        </authorList>
    </citation>
    <scope>NUCLEOTIDE SEQUENCE [LARGE SCALE GENOMIC DNA]</scope>
    <source>
        <strain evidence="1">DASCIFA01</strain>
        <tissue evidence="1">Testis</tissue>
    </source>
</reference>
<name>A0A498L8S9_LABRO</name>
<evidence type="ECO:0000313" key="2">
    <source>
        <dbReference type="Proteomes" id="UP000290572"/>
    </source>
</evidence>
<proteinExistence type="predicted"/>
<dbReference type="EMBL" id="QBIY01013431">
    <property type="protein sequence ID" value="RXN04649.1"/>
    <property type="molecule type" value="Genomic_DNA"/>
</dbReference>
<keyword evidence="2" id="KW-1185">Reference proteome</keyword>
<comment type="caution">
    <text evidence="1">The sequence shown here is derived from an EMBL/GenBank/DDBJ whole genome shotgun (WGS) entry which is preliminary data.</text>
</comment>
<dbReference type="Proteomes" id="UP000290572">
    <property type="component" value="Unassembled WGS sequence"/>
</dbReference>
<protein>
    <submittedName>
        <fullName evidence="1">Uncharacterized protein</fullName>
    </submittedName>
</protein>
<gene>
    <name evidence="1" type="ORF">ROHU_033851</name>
</gene>
<dbReference type="AlphaFoldDB" id="A0A498L8S9"/>
<sequence>MLTQLQKMTVTQAELSGHNRRNKCFLWALFGAVAGTLFNLGVTSNNSNYVTHIQMVTSLMSDMLREVSSSIDSLAMGRIPPYLVPLSLLQTVLSSVTTHPPDSLQAHLAYSLGGSILLHVDPEQSELAFLLNLPIVESNNIYRLKDIDTHITINTADVVAYHDGNPQLYLATV</sequence>
<evidence type="ECO:0000313" key="1">
    <source>
        <dbReference type="EMBL" id="RXN04649.1"/>
    </source>
</evidence>